<sequence length="721" mass="78842">MSNNITCVPTGVHPGYKRFPDRLDYPSVKAWRCELTALSHTYNLYFLACNDTIHVYQPSFPDQKLSSEPQLTLCLPVSPQTGSGIDPQDPHSVNRILVDYLGSDEILLVACDDGDVVGYRIDEIQRSLDERMSSTDSTCQESFHEDGAVRFFLHRNVGAGAWGLAVHQAARIIAISANTHKITVLAFALSEPFPPCKECLSHTVRPESPGNLDIHTGEPQYSRKADLSFELQCETNIPAVSFNNTGEDPSGHWLFSCSIDGVTAVWDLHKPDAPCTVFRFGFCSSVLNPASAPRVAPGQCVCVDHGHVPHGVWGALLLDTRSAYEMTIQEHDSLEPCMVEPCFKLITRQRREFSTGAPKHSIFDQPLSLRLPDDAGDDDAMVLDDESEAGTSSSGAASGQETNSQLDATVVSDKTTNTSHTYAASASSSNVSDTSLGTGSLPQANLEGIAQALEEELLQQIQATNEASTVSTPAPSFGPPGDQTAAADHEELMQANVVESDESGFDSDSIDDGIYLGSLPIGRLPQKRAFCEISTRVPLLKRPFATPIRPCLVATKQEIYLIQRPCPSSRLHPPESIITMRHPIHPGNLDPLLAPSDRLCYLTQIPELGIFIVASPVGRAAVFSMNFTKVASTSEPEYGFSLEYILPFDRDNDTELVNVPNARLVGLAVAPVQGKCTEQRQESRQSRRWRLLMYYTDHTVLSFELSKRSSSQTPDVNELVI</sequence>
<keyword evidence="3" id="KW-1185">Reference proteome</keyword>
<dbReference type="Proteomes" id="UP000799423">
    <property type="component" value="Unassembled WGS sequence"/>
</dbReference>
<reference evidence="2" key="1">
    <citation type="submission" date="2020-01" db="EMBL/GenBank/DDBJ databases">
        <authorList>
            <consortium name="DOE Joint Genome Institute"/>
            <person name="Haridas S."/>
            <person name="Albert R."/>
            <person name="Binder M."/>
            <person name="Bloem J."/>
            <person name="Labutti K."/>
            <person name="Salamov A."/>
            <person name="Andreopoulos B."/>
            <person name="Baker S.E."/>
            <person name="Barry K."/>
            <person name="Bills G."/>
            <person name="Bluhm B.H."/>
            <person name="Cannon C."/>
            <person name="Castanera R."/>
            <person name="Culley D.E."/>
            <person name="Daum C."/>
            <person name="Ezra D."/>
            <person name="Gonzalez J.B."/>
            <person name="Henrissat B."/>
            <person name="Kuo A."/>
            <person name="Liang C."/>
            <person name="Lipzen A."/>
            <person name="Lutzoni F."/>
            <person name="Magnuson J."/>
            <person name="Mondo S."/>
            <person name="Nolan M."/>
            <person name="Ohm R."/>
            <person name="Pangilinan J."/>
            <person name="Park H.-J."/>
            <person name="Ramirez L."/>
            <person name="Alfaro M."/>
            <person name="Sun H."/>
            <person name="Tritt A."/>
            <person name="Yoshinaga Y."/>
            <person name="Zwiers L.-H."/>
            <person name="Turgeon B.G."/>
            <person name="Goodwin S.B."/>
            <person name="Spatafora J.W."/>
            <person name="Crous P.W."/>
            <person name="Grigoriev I.V."/>
        </authorList>
    </citation>
    <scope>NUCLEOTIDE SEQUENCE</scope>
    <source>
        <strain evidence="2">IPT5</strain>
    </source>
</reference>
<gene>
    <name evidence="2" type="ORF">T440DRAFT_386704</name>
</gene>
<accession>A0A6A7BIF3</accession>
<feature type="compositionally biased region" description="Low complexity" evidence="1">
    <location>
        <begin position="389"/>
        <end position="402"/>
    </location>
</feature>
<feature type="compositionally biased region" description="Acidic residues" evidence="1">
    <location>
        <begin position="374"/>
        <end position="388"/>
    </location>
</feature>
<proteinExistence type="predicted"/>
<evidence type="ECO:0000256" key="1">
    <source>
        <dbReference type="SAM" id="MobiDB-lite"/>
    </source>
</evidence>
<dbReference type="InterPro" id="IPR036322">
    <property type="entry name" value="WD40_repeat_dom_sf"/>
</dbReference>
<dbReference type="Pfam" id="PF08728">
    <property type="entry name" value="CRT10"/>
    <property type="match status" value="1"/>
</dbReference>
<evidence type="ECO:0008006" key="4">
    <source>
        <dbReference type="Google" id="ProtNLM"/>
    </source>
</evidence>
<protein>
    <recommendedName>
        <fullName evidence="4">WD40 repeat-like protein</fullName>
    </recommendedName>
</protein>
<dbReference type="InterPro" id="IPR014839">
    <property type="entry name" value="Crt10"/>
</dbReference>
<name>A0A6A7BIF3_9PLEO</name>
<evidence type="ECO:0000313" key="2">
    <source>
        <dbReference type="EMBL" id="KAF2855153.1"/>
    </source>
</evidence>
<evidence type="ECO:0000313" key="3">
    <source>
        <dbReference type="Proteomes" id="UP000799423"/>
    </source>
</evidence>
<organism evidence="2 3">
    <name type="scientific">Plenodomus tracheiphilus IPT5</name>
    <dbReference type="NCBI Taxonomy" id="1408161"/>
    <lineage>
        <taxon>Eukaryota</taxon>
        <taxon>Fungi</taxon>
        <taxon>Dikarya</taxon>
        <taxon>Ascomycota</taxon>
        <taxon>Pezizomycotina</taxon>
        <taxon>Dothideomycetes</taxon>
        <taxon>Pleosporomycetidae</taxon>
        <taxon>Pleosporales</taxon>
        <taxon>Pleosporineae</taxon>
        <taxon>Leptosphaeriaceae</taxon>
        <taxon>Plenodomus</taxon>
    </lineage>
</organism>
<dbReference type="InterPro" id="IPR015943">
    <property type="entry name" value="WD40/YVTN_repeat-like_dom_sf"/>
</dbReference>
<feature type="region of interest" description="Disordered" evidence="1">
    <location>
        <begin position="364"/>
        <end position="404"/>
    </location>
</feature>
<dbReference type="OrthoDB" id="5591786at2759"/>
<dbReference type="EMBL" id="MU006291">
    <property type="protein sequence ID" value="KAF2855153.1"/>
    <property type="molecule type" value="Genomic_DNA"/>
</dbReference>
<dbReference type="SUPFAM" id="SSF50978">
    <property type="entry name" value="WD40 repeat-like"/>
    <property type="match status" value="1"/>
</dbReference>
<dbReference type="AlphaFoldDB" id="A0A6A7BIF3"/>
<dbReference type="Gene3D" id="2.130.10.10">
    <property type="entry name" value="YVTN repeat-like/Quinoprotein amine dehydrogenase"/>
    <property type="match status" value="1"/>
</dbReference>